<protein>
    <submittedName>
        <fullName evidence="2">Aminoglycoside phosphotransferase</fullName>
    </submittedName>
</protein>
<comment type="caution">
    <text evidence="2">The sequence shown here is derived from an EMBL/GenBank/DDBJ whole genome shotgun (WGS) entry which is preliminary data.</text>
</comment>
<evidence type="ECO:0000259" key="1">
    <source>
        <dbReference type="Pfam" id="PF01636"/>
    </source>
</evidence>
<dbReference type="Gene3D" id="3.90.1200.10">
    <property type="match status" value="1"/>
</dbReference>
<name>A0A831SS68_PROAE</name>
<feature type="domain" description="Aminoglycoside phosphotransferase" evidence="1">
    <location>
        <begin position="20"/>
        <end position="243"/>
    </location>
</feature>
<evidence type="ECO:0000313" key="2">
    <source>
        <dbReference type="EMBL" id="HED30842.1"/>
    </source>
</evidence>
<organism evidence="2">
    <name type="scientific">Prosthecochloris aestuarii</name>
    <dbReference type="NCBI Taxonomy" id="1102"/>
    <lineage>
        <taxon>Bacteria</taxon>
        <taxon>Pseudomonadati</taxon>
        <taxon>Chlorobiota</taxon>
        <taxon>Chlorobiia</taxon>
        <taxon>Chlorobiales</taxon>
        <taxon>Chlorobiaceae</taxon>
        <taxon>Prosthecochloris</taxon>
    </lineage>
</organism>
<dbReference type="AlphaFoldDB" id="A0A831SS68"/>
<dbReference type="InterPro" id="IPR002575">
    <property type="entry name" value="Aminoglycoside_PTrfase"/>
</dbReference>
<gene>
    <name evidence="2" type="ORF">ENN50_03985</name>
</gene>
<dbReference type="Proteomes" id="UP000886335">
    <property type="component" value="Unassembled WGS sequence"/>
</dbReference>
<dbReference type="SUPFAM" id="SSF56112">
    <property type="entry name" value="Protein kinase-like (PK-like)"/>
    <property type="match status" value="1"/>
</dbReference>
<proteinExistence type="predicted"/>
<sequence>MKVQHYLQRLLPSQDIAGATLTPIAGDASNRQYYRVTDKTGRSRVLCIDPAFAGKSPETYPFIAVRQLLSDNGIAVPELYSCDPQEGVMLLEDCGSLMLQDEASRHPGNIGRFYTEVIDTLVLIQSIQGPESLSPFRQCFDRQKLMEEFMFFIDHALRYGQAGGPDDSACSILTEELEKIARILDQPGHFLLNHRDFHSRNILLHAGRPYIIDFQDARIGLPQYDAVSLLRDSYLALPAPLRSSLETYHFSKLVERNLISMSLDEYIYLFDVMAFQRSVKALGTFFYQARILNKQSFTASIPPTLAYIEEYIDRQPVLKKAGTMILSIINSQSP</sequence>
<accession>A0A831SS68</accession>
<dbReference type="Pfam" id="PF01636">
    <property type="entry name" value="APH"/>
    <property type="match status" value="1"/>
</dbReference>
<reference evidence="2" key="1">
    <citation type="journal article" date="2020" name="mSystems">
        <title>Genome- and Community-Level Interaction Insights into Carbon Utilization and Element Cycling Functions of Hydrothermarchaeota in Hydrothermal Sediment.</title>
        <authorList>
            <person name="Zhou Z."/>
            <person name="Liu Y."/>
            <person name="Xu W."/>
            <person name="Pan J."/>
            <person name="Luo Z.H."/>
            <person name="Li M."/>
        </authorList>
    </citation>
    <scope>NUCLEOTIDE SEQUENCE [LARGE SCALE GENOMIC DNA]</scope>
    <source>
        <strain evidence="2">SpSt-1181</strain>
    </source>
</reference>
<dbReference type="Gene3D" id="3.30.200.20">
    <property type="entry name" value="Phosphorylase Kinase, domain 1"/>
    <property type="match status" value="1"/>
</dbReference>
<dbReference type="EMBL" id="DSBW01000087">
    <property type="protein sequence ID" value="HED30842.1"/>
    <property type="molecule type" value="Genomic_DNA"/>
</dbReference>
<dbReference type="InterPro" id="IPR011009">
    <property type="entry name" value="Kinase-like_dom_sf"/>
</dbReference>